<comment type="subcellular location">
    <subcellularLocation>
        <location evidence="1 12">Cytoplasm</location>
    </subcellularLocation>
</comment>
<dbReference type="Proteomes" id="UP000287609">
    <property type="component" value="Unassembled WGS sequence"/>
</dbReference>
<dbReference type="EMBL" id="QXGM01000001">
    <property type="protein sequence ID" value="RSX55968.1"/>
    <property type="molecule type" value="Genomic_DNA"/>
</dbReference>
<organism evidence="15 16">
    <name type="scientific">Bifidobacterium dolichotidis</name>
    <dbReference type="NCBI Taxonomy" id="2306976"/>
    <lineage>
        <taxon>Bacteria</taxon>
        <taxon>Bacillati</taxon>
        <taxon>Actinomycetota</taxon>
        <taxon>Actinomycetes</taxon>
        <taxon>Bifidobacteriales</taxon>
        <taxon>Bifidobacteriaceae</taxon>
        <taxon>Bifidobacterium</taxon>
    </lineage>
</organism>
<dbReference type="PIRSF" id="PIRSF015601">
    <property type="entry name" value="MTase_slr0722"/>
    <property type="match status" value="1"/>
</dbReference>
<keyword evidence="7 12" id="KW-0489">Methyltransferase</keyword>
<name>A0A430FSW4_9BIFI</name>
<dbReference type="PANTHER" id="PTHR30027">
    <property type="entry name" value="RIBOSOMAL RNA SMALL SUBUNIT METHYLTRANSFERASE E"/>
    <property type="match status" value="1"/>
</dbReference>
<protein>
    <recommendedName>
        <fullName evidence="4 12">Ribosomal RNA small subunit methyltransferase E</fullName>
        <ecNumber evidence="3 12">2.1.1.193</ecNumber>
    </recommendedName>
</protein>
<keyword evidence="5 12" id="KW-0963">Cytoplasm</keyword>
<dbReference type="GO" id="GO:0070042">
    <property type="term" value="F:rRNA (uridine-N3-)-methyltransferase activity"/>
    <property type="evidence" value="ECO:0007669"/>
    <property type="project" value="TreeGrafter"/>
</dbReference>
<evidence type="ECO:0000259" key="13">
    <source>
        <dbReference type="Pfam" id="PF04452"/>
    </source>
</evidence>
<accession>A0A430FSW4</accession>
<feature type="domain" description="Ribosomal RNA small subunit methyltransferase E PUA-like" evidence="14">
    <location>
        <begin position="30"/>
        <end position="74"/>
    </location>
</feature>
<sequence length="265" mass="29461">MTSPLFLIDETKDNLPLDGDQLQQGWVLELPDAVRRHALGAMRLKAGEELQLSNGKGLRIKARVLNEQDGTAEVQGFEKEPEPQIKLALIQALAKTGHDEQAIEMSTQIGVDTVIPWQADRSIARYKAGRTDRKWRQTLIAATEQSRRAWIPKLEECVNSKGIEAICRRACVHGDVVVVLHQDETNHWSNIEDAVREMMDRTLEDKRPRTVYVIVGPEGGISETEVLRFRDAGALCCVLGKNILRAATAGPVALSLLSRTTGRIL</sequence>
<evidence type="ECO:0000256" key="2">
    <source>
        <dbReference type="ARBA" id="ARBA00005528"/>
    </source>
</evidence>
<dbReference type="InterPro" id="IPR046887">
    <property type="entry name" value="RsmE_PUA-like"/>
</dbReference>
<dbReference type="CDD" id="cd18084">
    <property type="entry name" value="RsmE-like"/>
    <property type="match status" value="1"/>
</dbReference>
<evidence type="ECO:0000256" key="4">
    <source>
        <dbReference type="ARBA" id="ARBA00013673"/>
    </source>
</evidence>
<keyword evidence="6 12" id="KW-0698">rRNA processing</keyword>
<dbReference type="Pfam" id="PF20260">
    <property type="entry name" value="PUA_4"/>
    <property type="match status" value="1"/>
</dbReference>
<keyword evidence="9 12" id="KW-0949">S-adenosyl-L-methionine</keyword>
<dbReference type="GO" id="GO:0005737">
    <property type="term" value="C:cytoplasm"/>
    <property type="evidence" value="ECO:0007669"/>
    <property type="project" value="UniProtKB-SubCell"/>
</dbReference>
<dbReference type="Gene3D" id="3.40.1280.10">
    <property type="match status" value="1"/>
</dbReference>
<keyword evidence="16" id="KW-1185">Reference proteome</keyword>
<proteinExistence type="inferred from homology"/>
<dbReference type="RefSeq" id="WP_125963133.1">
    <property type="nucleotide sequence ID" value="NZ_QXGM01000001.1"/>
</dbReference>
<evidence type="ECO:0000256" key="7">
    <source>
        <dbReference type="ARBA" id="ARBA00022603"/>
    </source>
</evidence>
<comment type="catalytic activity">
    <reaction evidence="11 12">
        <text>uridine(1498) in 16S rRNA + S-adenosyl-L-methionine = N(3)-methyluridine(1498) in 16S rRNA + S-adenosyl-L-homocysteine + H(+)</text>
        <dbReference type="Rhea" id="RHEA:42920"/>
        <dbReference type="Rhea" id="RHEA-COMP:10283"/>
        <dbReference type="Rhea" id="RHEA-COMP:10284"/>
        <dbReference type="ChEBI" id="CHEBI:15378"/>
        <dbReference type="ChEBI" id="CHEBI:57856"/>
        <dbReference type="ChEBI" id="CHEBI:59789"/>
        <dbReference type="ChEBI" id="CHEBI:65315"/>
        <dbReference type="ChEBI" id="CHEBI:74502"/>
        <dbReference type="EC" id="2.1.1.193"/>
    </reaction>
</comment>
<dbReference type="InterPro" id="IPR046886">
    <property type="entry name" value="RsmE_MTase_dom"/>
</dbReference>
<dbReference type="SUPFAM" id="SSF75217">
    <property type="entry name" value="alpha/beta knot"/>
    <property type="match status" value="1"/>
</dbReference>
<dbReference type="NCBIfam" id="TIGR00046">
    <property type="entry name" value="RsmE family RNA methyltransferase"/>
    <property type="match status" value="1"/>
</dbReference>
<dbReference type="OrthoDB" id="9808126at2"/>
<dbReference type="InterPro" id="IPR015947">
    <property type="entry name" value="PUA-like_sf"/>
</dbReference>
<comment type="function">
    <text evidence="10 12">Specifically methylates the N3 position of the uracil ring of uridine 1498 (m3U1498) in 16S rRNA. Acts on the fully assembled 30S ribosomal subunit.</text>
</comment>
<feature type="domain" description="Ribosomal RNA small subunit methyltransferase E methyltransferase" evidence="13">
    <location>
        <begin position="82"/>
        <end position="257"/>
    </location>
</feature>
<evidence type="ECO:0000256" key="5">
    <source>
        <dbReference type="ARBA" id="ARBA00022490"/>
    </source>
</evidence>
<dbReference type="EC" id="2.1.1.193" evidence="3 12"/>
<gene>
    <name evidence="15" type="ORF">D2E26_0531</name>
</gene>
<reference evidence="15 16" key="1">
    <citation type="submission" date="2018-09" db="EMBL/GenBank/DDBJ databases">
        <title>Characterization of the phylogenetic diversity of five novel species belonging to the genus Bifidobacterium.</title>
        <authorList>
            <person name="Lugli G.A."/>
            <person name="Duranti S."/>
            <person name="Milani C."/>
        </authorList>
    </citation>
    <scope>NUCLEOTIDE SEQUENCE [LARGE SCALE GENOMIC DNA]</scope>
    <source>
        <strain evidence="15 16">2036B</strain>
    </source>
</reference>
<evidence type="ECO:0000313" key="16">
    <source>
        <dbReference type="Proteomes" id="UP000287609"/>
    </source>
</evidence>
<evidence type="ECO:0000256" key="6">
    <source>
        <dbReference type="ARBA" id="ARBA00022552"/>
    </source>
</evidence>
<dbReference type="InterPro" id="IPR006700">
    <property type="entry name" value="RsmE"/>
</dbReference>
<dbReference type="Pfam" id="PF04452">
    <property type="entry name" value="Methyltrans_RNA"/>
    <property type="match status" value="1"/>
</dbReference>
<evidence type="ECO:0000256" key="3">
    <source>
        <dbReference type="ARBA" id="ARBA00012328"/>
    </source>
</evidence>
<comment type="caution">
    <text evidence="15">The sequence shown here is derived from an EMBL/GenBank/DDBJ whole genome shotgun (WGS) entry which is preliminary data.</text>
</comment>
<evidence type="ECO:0000313" key="15">
    <source>
        <dbReference type="EMBL" id="RSX55968.1"/>
    </source>
</evidence>
<comment type="similarity">
    <text evidence="2 12">Belongs to the RNA methyltransferase RsmE family.</text>
</comment>
<keyword evidence="8 12" id="KW-0808">Transferase</keyword>
<dbReference type="NCBIfam" id="NF008693">
    <property type="entry name" value="PRK11713.2-3"/>
    <property type="match status" value="1"/>
</dbReference>
<evidence type="ECO:0000256" key="8">
    <source>
        <dbReference type="ARBA" id="ARBA00022679"/>
    </source>
</evidence>
<evidence type="ECO:0000256" key="11">
    <source>
        <dbReference type="ARBA" id="ARBA00047944"/>
    </source>
</evidence>
<evidence type="ECO:0000256" key="1">
    <source>
        <dbReference type="ARBA" id="ARBA00004496"/>
    </source>
</evidence>
<dbReference type="InterPro" id="IPR029026">
    <property type="entry name" value="tRNA_m1G_MTases_N"/>
</dbReference>
<dbReference type="PANTHER" id="PTHR30027:SF3">
    <property type="entry name" value="16S RRNA (URACIL(1498)-N(3))-METHYLTRANSFERASE"/>
    <property type="match status" value="1"/>
</dbReference>
<evidence type="ECO:0000256" key="12">
    <source>
        <dbReference type="PIRNR" id="PIRNR015601"/>
    </source>
</evidence>
<dbReference type="GO" id="GO:0070475">
    <property type="term" value="P:rRNA base methylation"/>
    <property type="evidence" value="ECO:0007669"/>
    <property type="project" value="TreeGrafter"/>
</dbReference>
<evidence type="ECO:0000259" key="14">
    <source>
        <dbReference type="Pfam" id="PF20260"/>
    </source>
</evidence>
<dbReference type="AlphaFoldDB" id="A0A430FSW4"/>
<dbReference type="SUPFAM" id="SSF88697">
    <property type="entry name" value="PUA domain-like"/>
    <property type="match status" value="1"/>
</dbReference>
<dbReference type="InterPro" id="IPR029028">
    <property type="entry name" value="Alpha/beta_knot_MTases"/>
</dbReference>
<evidence type="ECO:0000256" key="10">
    <source>
        <dbReference type="ARBA" id="ARBA00025699"/>
    </source>
</evidence>
<evidence type="ECO:0000256" key="9">
    <source>
        <dbReference type="ARBA" id="ARBA00022691"/>
    </source>
</evidence>